<evidence type="ECO:0000313" key="4">
    <source>
        <dbReference type="Proteomes" id="UP000595091"/>
    </source>
</evidence>
<accession>A0A7M1KVE6</accession>
<dbReference type="AlphaFoldDB" id="A0A7M1KVE6"/>
<proteinExistence type="predicted"/>
<gene>
    <name evidence="3" type="ORF">IMX20_09565</name>
</gene>
<dbReference type="EMBL" id="CP063066">
    <property type="protein sequence ID" value="QOQ80144.1"/>
    <property type="molecule type" value="Genomic_DNA"/>
</dbReference>
<sequence>MNSLKLASGETIEVTSGEIIAAQAENGTLKLSGDQVSERAEDAYSNTASEDTNGEPSTGTNLAPTGSIVVNGVEVPVSLGMLVTRLNPSADNVTATYRDVTIDSTLAEIYDVTFGAIDRSAIMTNKENAVAQLEATKESMEEYHERLNDDPNISDDDAKKIIEADNIALNSIGDGETKKQIEKLLSETSISNSDSSGTVEETKPIEEMTAEEREAALLAEVNEESLGITQDTSTVVALESLRASIIDLNYQIALYDVELDYIDEVSIKQDSIGREAVRYNLLSPFDI</sequence>
<evidence type="ECO:0000313" key="3">
    <source>
        <dbReference type="EMBL" id="QOQ80144.1"/>
    </source>
</evidence>
<dbReference type="Proteomes" id="UP000595091">
    <property type="component" value="Plasmid pT4302"/>
</dbReference>
<geneLocation type="plasmid" evidence="3 4">
    <name>pT4302</name>
</geneLocation>
<feature type="coiled-coil region" evidence="1">
    <location>
        <begin position="123"/>
        <end position="150"/>
    </location>
</feature>
<evidence type="ECO:0000256" key="2">
    <source>
        <dbReference type="SAM" id="MobiDB-lite"/>
    </source>
</evidence>
<feature type="compositionally biased region" description="Polar residues" evidence="2">
    <location>
        <begin position="44"/>
        <end position="64"/>
    </location>
</feature>
<feature type="region of interest" description="Disordered" evidence="2">
    <location>
        <begin position="31"/>
        <end position="66"/>
    </location>
</feature>
<keyword evidence="1" id="KW-0175">Coiled coil</keyword>
<evidence type="ECO:0000256" key="1">
    <source>
        <dbReference type="SAM" id="Coils"/>
    </source>
</evidence>
<protein>
    <submittedName>
        <fullName evidence="3">Uncharacterized protein</fullName>
    </submittedName>
</protein>
<reference evidence="3 4" key="1">
    <citation type="submission" date="2020-10" db="EMBL/GenBank/DDBJ databases">
        <title>Plasmid carrying two tetracycline resistance determinant.</title>
        <authorList>
            <person name="Yang Q."/>
        </authorList>
    </citation>
    <scope>NUCLEOTIDE SEQUENCE [LARGE SCALE GENOMIC DNA]</scope>
    <source>
        <strain evidence="3 4">T43</strain>
        <plasmid evidence="3 4">pT4302</plasmid>
    </source>
</reference>
<keyword evidence="3" id="KW-0614">Plasmid</keyword>
<organism evidence="3 4">
    <name type="scientific">Aerococcus urinaeequi</name>
    <dbReference type="NCBI Taxonomy" id="51665"/>
    <lineage>
        <taxon>Bacteria</taxon>
        <taxon>Bacillati</taxon>
        <taxon>Bacillota</taxon>
        <taxon>Bacilli</taxon>
        <taxon>Lactobacillales</taxon>
        <taxon>Aerococcaceae</taxon>
        <taxon>Aerococcus</taxon>
    </lineage>
</organism>
<dbReference type="RefSeq" id="WP_197559191.1">
    <property type="nucleotide sequence ID" value="NZ_CP063066.1"/>
</dbReference>
<name>A0A7M1KVE6_9LACT</name>